<dbReference type="SUPFAM" id="SSF53850">
    <property type="entry name" value="Periplasmic binding protein-like II"/>
    <property type="match status" value="1"/>
</dbReference>
<name>A0A0D0LAL4_VARPD</name>
<dbReference type="PANTHER" id="PTHR42928">
    <property type="entry name" value="TRICARBOXYLATE-BINDING PROTEIN"/>
    <property type="match status" value="1"/>
</dbReference>
<accession>A0A0D0LAL4</accession>
<comment type="caution">
    <text evidence="3">The sequence shown here is derived from an EMBL/GenBank/DDBJ whole genome shotgun (WGS) entry which is preliminary data.</text>
</comment>
<dbReference type="Proteomes" id="UP000032067">
    <property type="component" value="Unassembled WGS sequence"/>
</dbReference>
<feature type="signal peptide" evidence="2">
    <location>
        <begin position="1"/>
        <end position="38"/>
    </location>
</feature>
<evidence type="ECO:0000256" key="2">
    <source>
        <dbReference type="SAM" id="SignalP"/>
    </source>
</evidence>
<proteinExistence type="inferred from homology"/>
<keyword evidence="2" id="KW-0732">Signal</keyword>
<evidence type="ECO:0000313" key="3">
    <source>
        <dbReference type="EMBL" id="KIQ35307.1"/>
    </source>
</evidence>
<protein>
    <submittedName>
        <fullName evidence="3">ABC transporter substrate-binding protein</fullName>
    </submittedName>
</protein>
<dbReference type="RefSeq" id="WP_042577711.1">
    <property type="nucleotide sequence ID" value="NZ_JXQQ01000010.1"/>
</dbReference>
<dbReference type="Gene3D" id="3.40.190.150">
    <property type="entry name" value="Bordetella uptake gene, domain 1"/>
    <property type="match status" value="1"/>
</dbReference>
<comment type="similarity">
    <text evidence="1">Belongs to the UPF0065 (bug) family.</text>
</comment>
<gene>
    <name evidence="3" type="ORF">RT97_05215</name>
</gene>
<dbReference type="PANTHER" id="PTHR42928:SF5">
    <property type="entry name" value="BLR1237 PROTEIN"/>
    <property type="match status" value="1"/>
</dbReference>
<dbReference type="OrthoDB" id="8678477at2"/>
<dbReference type="AlphaFoldDB" id="A0A0D0LAL4"/>
<organism evidence="3 4">
    <name type="scientific">Variovorax paradoxus</name>
    <dbReference type="NCBI Taxonomy" id="34073"/>
    <lineage>
        <taxon>Bacteria</taxon>
        <taxon>Pseudomonadati</taxon>
        <taxon>Pseudomonadota</taxon>
        <taxon>Betaproteobacteria</taxon>
        <taxon>Burkholderiales</taxon>
        <taxon>Comamonadaceae</taxon>
        <taxon>Variovorax</taxon>
    </lineage>
</organism>
<dbReference type="Gene3D" id="3.40.190.10">
    <property type="entry name" value="Periplasmic binding protein-like II"/>
    <property type="match status" value="1"/>
</dbReference>
<feature type="chain" id="PRO_5002215354" evidence="2">
    <location>
        <begin position="39"/>
        <end position="337"/>
    </location>
</feature>
<sequence>MTTAFTDLARRRMLRAIPSALPFALGLPLAAITGAARAQGGPFPNKPIELVVPWQAGGGADVVGRAFGAAVAKYLPQPIVVINKPGASGVLGLGDVVNAKPDGYRIVLSSTELTFLNHLGLAKFSYKDLRPIARLNADPAAVVVRADAPYVTLEQFVEAARKADANIRVGNAGHGSTWHMAAAALAEKTGAKFNHIPYAGGAPAVLALLGGHIDAVTVSTAEVSSYVAAGKLKALAVMADRRVADGFEKIPTLKERGIDLSIGIWRGLSAPRGTPDDVIAVLKAAVAKAVKEPVWLEALNKLHFSTDTYADDVALEAVMARESAFFKALAGKINLSS</sequence>
<dbReference type="InterPro" id="IPR005064">
    <property type="entry name" value="BUG"/>
</dbReference>
<evidence type="ECO:0000313" key="4">
    <source>
        <dbReference type="Proteomes" id="UP000032067"/>
    </source>
</evidence>
<dbReference type="PIRSF" id="PIRSF017082">
    <property type="entry name" value="YflP"/>
    <property type="match status" value="1"/>
</dbReference>
<dbReference type="Pfam" id="PF03401">
    <property type="entry name" value="TctC"/>
    <property type="match status" value="1"/>
</dbReference>
<dbReference type="EMBL" id="JXQQ01000010">
    <property type="protein sequence ID" value="KIQ35307.1"/>
    <property type="molecule type" value="Genomic_DNA"/>
</dbReference>
<reference evidence="3 4" key="1">
    <citation type="submission" date="2014-12" db="EMBL/GenBank/DDBJ databases">
        <title>16Stimator: statistical estimation of ribosomal gene copy numbers from draft genome assemblies.</title>
        <authorList>
            <person name="Perisin M.A."/>
            <person name="Vetter M."/>
            <person name="Gilbert J.A."/>
            <person name="Bergelson J."/>
        </authorList>
    </citation>
    <scope>NUCLEOTIDE SEQUENCE [LARGE SCALE GENOMIC DNA]</scope>
    <source>
        <strain evidence="3 4">MEDvA23</strain>
    </source>
</reference>
<dbReference type="InterPro" id="IPR042100">
    <property type="entry name" value="Bug_dom1"/>
</dbReference>
<evidence type="ECO:0000256" key="1">
    <source>
        <dbReference type="ARBA" id="ARBA00006987"/>
    </source>
</evidence>
<dbReference type="CDD" id="cd07012">
    <property type="entry name" value="PBP2_Bug_TTT"/>
    <property type="match status" value="1"/>
</dbReference>